<dbReference type="InterPro" id="IPR016148">
    <property type="entry name" value="Pili_assmbl_chaperone_C"/>
</dbReference>
<proteinExistence type="inferred from homology"/>
<accession>A0A0H3I0S6</accession>
<dbReference type="PANTHER" id="PTHR30251:SF6">
    <property type="entry name" value="FIMBRIAL CHAPERONE YFCS-RELATED"/>
    <property type="match status" value="1"/>
</dbReference>
<dbReference type="Gene3D" id="2.60.40.10">
    <property type="entry name" value="Immunoglobulins"/>
    <property type="match status" value="2"/>
</dbReference>
<dbReference type="InterPro" id="IPR001829">
    <property type="entry name" value="Pili_assmbl_chaperone_bac"/>
</dbReference>
<feature type="signal peptide" evidence="8">
    <location>
        <begin position="1"/>
        <end position="36"/>
    </location>
</feature>
<evidence type="ECO:0000313" key="11">
    <source>
        <dbReference type="EMBL" id="AFI89667.1"/>
    </source>
</evidence>
<dbReference type="InterPro" id="IPR036316">
    <property type="entry name" value="Pili_assmbl_chap_C_dom_sf"/>
</dbReference>
<feature type="chain" id="PRO_5002611891" evidence="8">
    <location>
        <begin position="37"/>
        <end position="261"/>
    </location>
</feature>
<dbReference type="Proteomes" id="UP000008044">
    <property type="component" value="Chromosome"/>
</dbReference>
<evidence type="ECO:0000256" key="6">
    <source>
        <dbReference type="ARBA" id="ARBA00023186"/>
    </source>
</evidence>
<dbReference type="SUPFAM" id="SSF49584">
    <property type="entry name" value="Periplasmic chaperone C-domain"/>
    <property type="match status" value="1"/>
</dbReference>
<dbReference type="EMBL" id="CP003415">
    <property type="protein sequence ID" value="AFI89667.1"/>
    <property type="molecule type" value="Genomic_DNA"/>
</dbReference>
<dbReference type="Pfam" id="PF00345">
    <property type="entry name" value="PapD_N"/>
    <property type="match status" value="1"/>
</dbReference>
<dbReference type="PROSITE" id="PS00635">
    <property type="entry name" value="PILI_CHAPERONE"/>
    <property type="match status" value="1"/>
</dbReference>
<evidence type="ECO:0000256" key="8">
    <source>
        <dbReference type="SAM" id="SignalP"/>
    </source>
</evidence>
<dbReference type="InterPro" id="IPR008962">
    <property type="entry name" value="PapD-like_sf"/>
</dbReference>
<dbReference type="AlphaFoldDB" id="A0A0H3I0S6"/>
<dbReference type="HOGENOM" id="CLU_070768_5_1_6"/>
<evidence type="ECO:0000256" key="3">
    <source>
        <dbReference type="ARBA" id="ARBA00022558"/>
    </source>
</evidence>
<evidence type="ECO:0000256" key="1">
    <source>
        <dbReference type="ARBA" id="ARBA00004418"/>
    </source>
</evidence>
<comment type="subcellular location">
    <subcellularLocation>
        <location evidence="1 7">Periplasm</location>
    </subcellularLocation>
</comment>
<dbReference type="KEGG" id="pec:W5S_1575"/>
<evidence type="ECO:0000256" key="7">
    <source>
        <dbReference type="RuleBase" id="RU003918"/>
    </source>
</evidence>
<organism evidence="11 12">
    <name type="scientific">Pectobacterium parmentieri</name>
    <dbReference type="NCBI Taxonomy" id="1905730"/>
    <lineage>
        <taxon>Bacteria</taxon>
        <taxon>Pseudomonadati</taxon>
        <taxon>Pseudomonadota</taxon>
        <taxon>Gammaproteobacteria</taxon>
        <taxon>Enterobacterales</taxon>
        <taxon>Pectobacteriaceae</taxon>
        <taxon>Pectobacterium</taxon>
    </lineage>
</organism>
<dbReference type="InterPro" id="IPR016147">
    <property type="entry name" value="Pili_assmbl_chaperone_N"/>
</dbReference>
<evidence type="ECO:0000259" key="10">
    <source>
        <dbReference type="Pfam" id="PF02753"/>
    </source>
</evidence>
<keyword evidence="4 8" id="KW-0732">Signal</keyword>
<dbReference type="Pfam" id="PF02753">
    <property type="entry name" value="PapD_C"/>
    <property type="match status" value="1"/>
</dbReference>
<gene>
    <name evidence="11" type="ordered locus">W5S_1575</name>
</gene>
<evidence type="ECO:0000256" key="2">
    <source>
        <dbReference type="ARBA" id="ARBA00007399"/>
    </source>
</evidence>
<protein>
    <submittedName>
        <fullName evidence="11">Chaperone protein PapD</fullName>
    </submittedName>
</protein>
<feature type="domain" description="Pili assembly chaperone C-terminal" evidence="10">
    <location>
        <begin position="179"/>
        <end position="239"/>
    </location>
</feature>
<dbReference type="SUPFAM" id="SSF49354">
    <property type="entry name" value="PapD-like"/>
    <property type="match status" value="1"/>
</dbReference>
<feature type="domain" description="Pili assembly chaperone N-terminal" evidence="9">
    <location>
        <begin position="38"/>
        <end position="155"/>
    </location>
</feature>
<dbReference type="eggNOG" id="COG3121">
    <property type="taxonomic scope" value="Bacteria"/>
</dbReference>
<dbReference type="GO" id="GO:0030288">
    <property type="term" value="C:outer membrane-bounded periplasmic space"/>
    <property type="evidence" value="ECO:0007669"/>
    <property type="project" value="InterPro"/>
</dbReference>
<dbReference type="InterPro" id="IPR050643">
    <property type="entry name" value="Periplasmic_pilus_chap"/>
</dbReference>
<keyword evidence="5" id="KW-0574">Periplasm</keyword>
<evidence type="ECO:0000313" key="12">
    <source>
        <dbReference type="Proteomes" id="UP000008044"/>
    </source>
</evidence>
<dbReference type="PRINTS" id="PR00969">
    <property type="entry name" value="CHAPERONPILI"/>
</dbReference>
<sequence length="261" mass="28448">MKQQANVTRTMRTFPLKPVVIGLAILSALATQQSQAAIALDRTRVIFDGSQNSVSLDISNQNKQLPYLAQGWVEDEKGNKIQGPLAALPPVQRIEPGKPGQIKIQALPVIGQLPQDRESLYYFNLREIPPRSTKPNTLQIALQTRIKLFYRPAAIVMDKNAAPPQEKLTLSRQGDKYIVNNPTPYYITLVDAGSKKDIAGVAGFEPMMIPPRGSMPLTVSAASVGNRPVLTYVNDYGGRPQLTFTCSGVGCTVIPEKGTGH</sequence>
<dbReference type="InterPro" id="IPR013783">
    <property type="entry name" value="Ig-like_fold"/>
</dbReference>
<keyword evidence="6 7" id="KW-0143">Chaperone</keyword>
<dbReference type="PATRIC" id="fig|1166016.3.peg.1594"/>
<dbReference type="FunFam" id="2.60.40.10:FF:000458">
    <property type="entry name" value="Molecular chaperone FimC"/>
    <property type="match status" value="1"/>
</dbReference>
<name>A0A0H3I0S6_PECPM</name>
<dbReference type="PANTHER" id="PTHR30251">
    <property type="entry name" value="PILUS ASSEMBLY CHAPERONE"/>
    <property type="match status" value="1"/>
</dbReference>
<keyword evidence="3" id="KW-1029">Fimbrium biogenesis</keyword>
<evidence type="ECO:0000259" key="9">
    <source>
        <dbReference type="Pfam" id="PF00345"/>
    </source>
</evidence>
<evidence type="ECO:0000256" key="4">
    <source>
        <dbReference type="ARBA" id="ARBA00022729"/>
    </source>
</evidence>
<dbReference type="GO" id="GO:0071555">
    <property type="term" value="P:cell wall organization"/>
    <property type="evidence" value="ECO:0007669"/>
    <property type="project" value="InterPro"/>
</dbReference>
<reference evidence="11 12" key="1">
    <citation type="journal article" date="2012" name="J. Bacteriol.">
        <title>Genome sequence of Pectobacterium sp. strain SCC3193.</title>
        <authorList>
            <person name="Koskinen J.P."/>
            <person name="Laine P."/>
            <person name="Niemi O."/>
            <person name="Nykyri J."/>
            <person name="Harjunpaa H."/>
            <person name="Auvinen P."/>
            <person name="Paulin L."/>
            <person name="Pirhonen M."/>
            <person name="Palva T."/>
            <person name="Holm L."/>
        </authorList>
    </citation>
    <scope>NUCLEOTIDE SEQUENCE [LARGE SCALE GENOMIC DNA]</scope>
    <source>
        <strain evidence="11 12">SCC3193</strain>
    </source>
</reference>
<comment type="similarity">
    <text evidence="2 7">Belongs to the periplasmic pilus chaperone family.</text>
</comment>
<dbReference type="STRING" id="1905730.W5S_1575"/>
<dbReference type="InterPro" id="IPR018046">
    <property type="entry name" value="Pili_assmbl_chaperone_CS"/>
</dbReference>
<evidence type="ECO:0000256" key="5">
    <source>
        <dbReference type="ARBA" id="ARBA00022764"/>
    </source>
</evidence>